<accession>A0A1H1XDX7</accession>
<keyword evidence="1" id="KW-0694">RNA-binding</keyword>
<dbReference type="InterPro" id="IPR012677">
    <property type="entry name" value="Nucleotide-bd_a/b_plait_sf"/>
</dbReference>
<organism evidence="4 5">
    <name type="scientific">Mucilaginibacter mallensis</name>
    <dbReference type="NCBI Taxonomy" id="652787"/>
    <lineage>
        <taxon>Bacteria</taxon>
        <taxon>Pseudomonadati</taxon>
        <taxon>Bacteroidota</taxon>
        <taxon>Sphingobacteriia</taxon>
        <taxon>Sphingobacteriales</taxon>
        <taxon>Sphingobacteriaceae</taxon>
        <taxon>Mucilaginibacter</taxon>
    </lineage>
</organism>
<keyword evidence="4" id="KW-0413">Isomerase</keyword>
<dbReference type="Proteomes" id="UP000199679">
    <property type="component" value="Chromosome I"/>
</dbReference>
<dbReference type="RefSeq" id="WP_091372862.1">
    <property type="nucleotide sequence ID" value="NZ_LT629740.1"/>
</dbReference>
<dbReference type="EMBL" id="LT629740">
    <property type="protein sequence ID" value="SDT07474.1"/>
    <property type="molecule type" value="Genomic_DNA"/>
</dbReference>
<dbReference type="Pfam" id="PF00076">
    <property type="entry name" value="RRM_1"/>
    <property type="match status" value="1"/>
</dbReference>
<evidence type="ECO:0000313" key="4">
    <source>
        <dbReference type="EMBL" id="SDT07474.1"/>
    </source>
</evidence>
<dbReference type="GO" id="GO:0003729">
    <property type="term" value="F:mRNA binding"/>
    <property type="evidence" value="ECO:0007669"/>
    <property type="project" value="TreeGrafter"/>
</dbReference>
<dbReference type="Gene3D" id="3.30.70.330">
    <property type="match status" value="1"/>
</dbReference>
<dbReference type="GO" id="GO:0016853">
    <property type="term" value="F:isomerase activity"/>
    <property type="evidence" value="ECO:0007669"/>
    <property type="project" value="UniProtKB-KW"/>
</dbReference>
<protein>
    <submittedName>
        <fullName evidence="4">Peptidyl-prolyl cis-trans isomerase-like 4</fullName>
    </submittedName>
</protein>
<dbReference type="SMART" id="SM00360">
    <property type="entry name" value="RRM"/>
    <property type="match status" value="1"/>
</dbReference>
<sequence length="101" mass="11191">MTKLFVVGFPRDMDKTELLELFSLHGLVDLVTVVTDKETDVSLGYGFIHMNDEAGARRAIAALDGAEIDDRKISVRVADNKNAPVAPTPPPVKKKRPRRTF</sequence>
<dbReference type="SUPFAM" id="SSF54928">
    <property type="entry name" value="RNA-binding domain, RBD"/>
    <property type="match status" value="1"/>
</dbReference>
<dbReference type="PANTHER" id="PTHR48025:SF1">
    <property type="entry name" value="RRM DOMAIN-CONTAINING PROTEIN"/>
    <property type="match status" value="1"/>
</dbReference>
<keyword evidence="5" id="KW-1185">Reference proteome</keyword>
<dbReference type="STRING" id="652787.SAMN05216490_2428"/>
<dbReference type="AlphaFoldDB" id="A0A1H1XDX7"/>
<reference evidence="4 5" key="1">
    <citation type="submission" date="2016-10" db="EMBL/GenBank/DDBJ databases">
        <authorList>
            <person name="de Groot N.N."/>
        </authorList>
    </citation>
    <scope>NUCLEOTIDE SEQUENCE [LARGE SCALE GENOMIC DNA]</scope>
    <source>
        <strain evidence="4 5">MP1X4</strain>
    </source>
</reference>
<evidence type="ECO:0000256" key="2">
    <source>
        <dbReference type="SAM" id="MobiDB-lite"/>
    </source>
</evidence>
<name>A0A1H1XDX7_MUCMA</name>
<dbReference type="OrthoDB" id="797376at2"/>
<feature type="domain" description="RRM" evidence="3">
    <location>
        <begin position="2"/>
        <end position="80"/>
    </location>
</feature>
<evidence type="ECO:0000313" key="5">
    <source>
        <dbReference type="Proteomes" id="UP000199679"/>
    </source>
</evidence>
<dbReference type="InterPro" id="IPR035979">
    <property type="entry name" value="RBD_domain_sf"/>
</dbReference>
<dbReference type="InterPro" id="IPR000504">
    <property type="entry name" value="RRM_dom"/>
</dbReference>
<gene>
    <name evidence="4" type="ORF">SAMN05216490_2428</name>
</gene>
<dbReference type="PANTHER" id="PTHR48025">
    <property type="entry name" value="OS02G0815200 PROTEIN"/>
    <property type="match status" value="1"/>
</dbReference>
<evidence type="ECO:0000256" key="1">
    <source>
        <dbReference type="ARBA" id="ARBA00022884"/>
    </source>
</evidence>
<proteinExistence type="predicted"/>
<feature type="compositionally biased region" description="Basic residues" evidence="2">
    <location>
        <begin position="92"/>
        <end position="101"/>
    </location>
</feature>
<feature type="region of interest" description="Disordered" evidence="2">
    <location>
        <begin position="79"/>
        <end position="101"/>
    </location>
</feature>
<dbReference type="InterPro" id="IPR050502">
    <property type="entry name" value="Euk_RNA-bind_prot"/>
</dbReference>
<dbReference type="PROSITE" id="PS50102">
    <property type="entry name" value="RRM"/>
    <property type="match status" value="1"/>
</dbReference>
<evidence type="ECO:0000259" key="3">
    <source>
        <dbReference type="PROSITE" id="PS50102"/>
    </source>
</evidence>